<evidence type="ECO:0000256" key="1">
    <source>
        <dbReference type="SAM" id="Coils"/>
    </source>
</evidence>
<accession>A0A0S2ZPD4</accession>
<dbReference type="AlphaFoldDB" id="A0A0S2ZPD4"/>
<keyword evidence="1" id="KW-0175">Coiled coil</keyword>
<organism evidence="2">
    <name type="scientific">Fusobacterium hwasookii ChDC F174</name>
    <dbReference type="NCBI Taxonomy" id="1307442"/>
    <lineage>
        <taxon>Bacteria</taxon>
        <taxon>Fusobacteriati</taxon>
        <taxon>Fusobacteriota</taxon>
        <taxon>Fusobacteriia</taxon>
        <taxon>Fusobacteriales</taxon>
        <taxon>Fusobacteriaceae</taxon>
        <taxon>Fusobacterium</taxon>
    </lineage>
</organism>
<proteinExistence type="predicted"/>
<dbReference type="RefSeq" id="WP_029492920.1">
    <property type="nucleotide sequence ID" value="NZ_ATKF01000033.1"/>
</dbReference>
<dbReference type="Proteomes" id="UP000063275">
    <property type="component" value="Chromosome"/>
</dbReference>
<evidence type="ECO:0000313" key="2">
    <source>
        <dbReference type="EMBL" id="ALQ40702.1"/>
    </source>
</evidence>
<dbReference type="OrthoDB" id="9803456at2"/>
<protein>
    <recommendedName>
        <fullName evidence="4">Tetratricopeptide repeat protein</fullName>
    </recommendedName>
</protein>
<evidence type="ECO:0000313" key="3">
    <source>
        <dbReference type="Proteomes" id="UP000063275"/>
    </source>
</evidence>
<name>A0A0S2ZPD4_9FUSO</name>
<gene>
    <name evidence="2" type="ORF">RN87_09215</name>
</gene>
<dbReference type="SUPFAM" id="SSF48452">
    <property type="entry name" value="TPR-like"/>
    <property type="match status" value="1"/>
</dbReference>
<dbReference type="Gene3D" id="1.25.40.10">
    <property type="entry name" value="Tetratricopeptide repeat domain"/>
    <property type="match status" value="1"/>
</dbReference>
<dbReference type="KEGG" id="fhw:RN87_09215"/>
<reference evidence="2 3" key="1">
    <citation type="submission" date="2015-11" db="EMBL/GenBank/DDBJ databases">
        <authorList>
            <person name="Zhang Y."/>
            <person name="Guo Z."/>
        </authorList>
    </citation>
    <scope>NUCLEOTIDE SEQUENCE [LARGE SCALE GENOMIC DNA]</scope>
    <source>
        <strain evidence="2 3">ChDC F174</strain>
    </source>
</reference>
<dbReference type="EMBL" id="CP013331">
    <property type="protein sequence ID" value="ALQ40702.1"/>
    <property type="molecule type" value="Genomic_DNA"/>
</dbReference>
<feature type="coiled-coil region" evidence="1">
    <location>
        <begin position="210"/>
        <end position="237"/>
    </location>
</feature>
<dbReference type="InterPro" id="IPR011990">
    <property type="entry name" value="TPR-like_helical_dom_sf"/>
</dbReference>
<sequence length="370" mass="44377">MKKFILFILITIVVTTSYGFFNFDEKNDKKEVTSAFENYINAAQNEDVKTIHEYHIIWRNVWRTSQESYKYLTYKINDVKIINEKNENGKKLKFAYVNVSLKYPDLNYAMSKFYKDKDFNSLVKGKSTFTQMEIIEKEVSTFLKNELKKNDIKYIEKKMTIKFEYIFPIRRWRIPEEENVEFLNILSLDAYKIKGMEKTIGEIARTPMGNENRELLIKEKEAEIKNKTAKIDDYKLLLIFYSPVNNPDNYNFERIAKEFIKNFPDYPEAYFIMADFLFHTSQDYPEILNYTQKGIEAYKNVDINKYPEFTYENSRNHPMNELYVNMIEVYLKKGEKDKAIDVFNKNKKIIKYWMPPANYAQLIKKLGVEW</sequence>
<evidence type="ECO:0008006" key="4">
    <source>
        <dbReference type="Google" id="ProtNLM"/>
    </source>
</evidence>